<dbReference type="OrthoDB" id="439917at2759"/>
<dbReference type="AlphaFoldDB" id="A0A8T2P7P8"/>
<keyword evidence="2" id="KW-1185">Reference proteome</keyword>
<evidence type="ECO:0008006" key="3">
    <source>
        <dbReference type="Google" id="ProtNLM"/>
    </source>
</evidence>
<dbReference type="PANTHER" id="PTHR47236:SF4">
    <property type="entry name" value="GENE 9195-RELATED"/>
    <property type="match status" value="1"/>
</dbReference>
<protein>
    <recommendedName>
        <fullName evidence="3">WBC30 protein</fullName>
    </recommendedName>
</protein>
<dbReference type="Proteomes" id="UP000824540">
    <property type="component" value="Unassembled WGS sequence"/>
</dbReference>
<comment type="caution">
    <text evidence="1">The sequence shown here is derived from an EMBL/GenBank/DDBJ whole genome shotgun (WGS) entry which is preliminary data.</text>
</comment>
<feature type="non-terminal residue" evidence="1">
    <location>
        <position position="92"/>
    </location>
</feature>
<reference evidence="1" key="1">
    <citation type="thesis" date="2021" institute="BYU ScholarsArchive" country="Provo, UT, USA">
        <title>Applications of and Algorithms for Genome Assembly and Genomic Analyses with an Emphasis on Marine Teleosts.</title>
        <authorList>
            <person name="Pickett B.D."/>
        </authorList>
    </citation>
    <scope>NUCLEOTIDE SEQUENCE</scope>
    <source>
        <strain evidence="1">HI-2016</strain>
    </source>
</reference>
<dbReference type="SMART" id="SM01411">
    <property type="entry name" value="Ephrin_rec_like"/>
    <property type="match status" value="1"/>
</dbReference>
<proteinExistence type="predicted"/>
<dbReference type="SUPFAM" id="SSF57184">
    <property type="entry name" value="Growth factor receptor domain"/>
    <property type="match status" value="1"/>
</dbReference>
<dbReference type="Gene3D" id="2.10.50.10">
    <property type="entry name" value="Tumor Necrosis Factor Receptor, subunit A, domain 2"/>
    <property type="match status" value="1"/>
</dbReference>
<feature type="non-terminal residue" evidence="1">
    <location>
        <position position="1"/>
    </location>
</feature>
<organism evidence="1 2">
    <name type="scientific">Albula glossodonta</name>
    <name type="common">roundjaw bonefish</name>
    <dbReference type="NCBI Taxonomy" id="121402"/>
    <lineage>
        <taxon>Eukaryota</taxon>
        <taxon>Metazoa</taxon>
        <taxon>Chordata</taxon>
        <taxon>Craniata</taxon>
        <taxon>Vertebrata</taxon>
        <taxon>Euteleostomi</taxon>
        <taxon>Actinopterygii</taxon>
        <taxon>Neopterygii</taxon>
        <taxon>Teleostei</taxon>
        <taxon>Albuliformes</taxon>
        <taxon>Albulidae</taxon>
        <taxon>Albula</taxon>
    </lineage>
</organism>
<sequence>YCASEGQASPSGSCAAGFYCPPDFSSTSPLAFLCPKGHYCPEGSGLPMPCPTGQYQPSLGATGCIPCRPGFYCEESIGGDPWPCPPHSYCPA</sequence>
<dbReference type="InterPro" id="IPR009030">
    <property type="entry name" value="Growth_fac_rcpt_cys_sf"/>
</dbReference>
<dbReference type="PANTHER" id="PTHR47236">
    <property type="entry name" value="GENE, 32742-RELATED-RELATED"/>
    <property type="match status" value="1"/>
</dbReference>
<name>A0A8T2P7P8_9TELE</name>
<evidence type="ECO:0000313" key="2">
    <source>
        <dbReference type="Proteomes" id="UP000824540"/>
    </source>
</evidence>
<gene>
    <name evidence="1" type="ORF">JZ751_002301</name>
</gene>
<dbReference type="EMBL" id="JAFBMS010000011">
    <property type="protein sequence ID" value="KAG9348565.1"/>
    <property type="molecule type" value="Genomic_DNA"/>
</dbReference>
<accession>A0A8T2P7P8</accession>
<evidence type="ECO:0000313" key="1">
    <source>
        <dbReference type="EMBL" id="KAG9348565.1"/>
    </source>
</evidence>